<name>A0A9P8I226_9PEZI</name>
<evidence type="ECO:0000313" key="3">
    <source>
        <dbReference type="Proteomes" id="UP000698800"/>
    </source>
</evidence>
<feature type="region of interest" description="Disordered" evidence="1">
    <location>
        <begin position="708"/>
        <end position="784"/>
    </location>
</feature>
<feature type="region of interest" description="Disordered" evidence="1">
    <location>
        <begin position="128"/>
        <end position="147"/>
    </location>
</feature>
<dbReference type="InterPro" id="IPR002110">
    <property type="entry name" value="Ankyrin_rpt"/>
</dbReference>
<dbReference type="EMBL" id="JAGHQL010000067">
    <property type="protein sequence ID" value="KAH0541820.1"/>
    <property type="molecule type" value="Genomic_DNA"/>
</dbReference>
<organism evidence="2 3">
    <name type="scientific">Glutinoglossum americanum</name>
    <dbReference type="NCBI Taxonomy" id="1670608"/>
    <lineage>
        <taxon>Eukaryota</taxon>
        <taxon>Fungi</taxon>
        <taxon>Dikarya</taxon>
        <taxon>Ascomycota</taxon>
        <taxon>Pezizomycotina</taxon>
        <taxon>Geoglossomycetes</taxon>
        <taxon>Geoglossales</taxon>
        <taxon>Geoglossaceae</taxon>
        <taxon>Glutinoglossum</taxon>
    </lineage>
</organism>
<protein>
    <submittedName>
        <fullName evidence="2">Uncharacterized protein</fullName>
    </submittedName>
</protein>
<comment type="caution">
    <text evidence="2">The sequence shown here is derived from an EMBL/GenBank/DDBJ whole genome shotgun (WGS) entry which is preliminary data.</text>
</comment>
<dbReference type="Gene3D" id="1.25.40.20">
    <property type="entry name" value="Ankyrin repeat-containing domain"/>
    <property type="match status" value="1"/>
</dbReference>
<feature type="compositionally biased region" description="Basic and acidic residues" evidence="1">
    <location>
        <begin position="170"/>
        <end position="179"/>
    </location>
</feature>
<sequence length="879" mass="95720">MSQNSQEWPQANFLCFRSNGSMVTIENEAYMAYNRILAGHVGDRDPAAPVTSVPKSTLTRIVSLSGLPEATQTTIRNLSSASSTPKDPAVKTPEGHLSWQEAFVMLYFVQLFSGSVSLEELLLPASQTAPATPVQEPQPAERMPPGRECDDNIEFVAPVEWNGGGTFWTSHRESTEGHRSYAPTPRESEGGDGIDEGASESCSRTARSVTSTATATTQRYALPNGSSFLEGPSSGLEVPTPGLEPAPIRDVTRRRLADLAALYEREQRGTREKGVLGFFKNRKQDVQGIALGKGLEEAVVGGTVAEVEAWLELGADVNCRFDGGRTSIHHAISQRDILLLKLLLSPRWHANPAFATYGHAHTPLYLSVKAHHITALPSTLLLLKAQARIDKKAFQAAISDEREELLEHMLATGRAPVKDCLRHAVLVGNVEIVRSFLDILGKAAVSEGVRNECLQIAVDARNLPLVRLLAPAWTVGNCEAFYRAMKSVAKRPSTPTTTTPRQPSPAHTIISHILTLCPAHSPTAPQRRHILDLAIASGSELIVQTLLSNHPENLSLNVAFKFGDRRFRDKTAQKVAEDLGMNKIADMIITAGGFMGGISFYPGKGPGGPLGESEEIAYAITLFSRIAMHDYAKGAIAVPHCRDVDGETQSYPAHYKFPRTGVVLGKTGVDYKKFLQFSGTEAHHKDGWEQGSGKDRWEQGWHKDRWSVAAKTGDVGTGQEGQGSDRRTTVHNDLDDSFRTSFQEESNRDPADGTNSEGDAEQDGGDAGQDSGSTGQGSGGHDSPILETVEWLKRMRDRNWPQSLKNCWYKDIISRLFVIAETAQSAEAYGAILCLTMQQAKAELSGSRGSSKPIKVKRDVNLTTNVMAILAFLQELRGF</sequence>
<accession>A0A9P8I226</accession>
<dbReference type="Pfam" id="PF13637">
    <property type="entry name" value="Ank_4"/>
    <property type="match status" value="1"/>
</dbReference>
<dbReference type="SUPFAM" id="SSF48403">
    <property type="entry name" value="Ankyrin repeat"/>
    <property type="match status" value="1"/>
</dbReference>
<reference evidence="2" key="1">
    <citation type="submission" date="2021-03" db="EMBL/GenBank/DDBJ databases">
        <title>Comparative genomics and phylogenomic investigation of the class Geoglossomycetes provide insights into ecological specialization and systematics.</title>
        <authorList>
            <person name="Melie T."/>
            <person name="Pirro S."/>
            <person name="Miller A.N."/>
            <person name="Quandt A."/>
        </authorList>
    </citation>
    <scope>NUCLEOTIDE SEQUENCE</scope>
    <source>
        <strain evidence="2">GBOQ0MN5Z8</strain>
    </source>
</reference>
<feature type="region of interest" description="Disordered" evidence="1">
    <location>
        <begin position="166"/>
        <end position="246"/>
    </location>
</feature>
<feature type="compositionally biased region" description="Low complexity" evidence="1">
    <location>
        <begin position="203"/>
        <end position="219"/>
    </location>
</feature>
<dbReference type="AlphaFoldDB" id="A0A9P8I226"/>
<gene>
    <name evidence="2" type="ORF">FGG08_003703</name>
</gene>
<feature type="compositionally biased region" description="Basic and acidic residues" evidence="1">
    <location>
        <begin position="723"/>
        <end position="738"/>
    </location>
</feature>
<keyword evidence="3" id="KW-1185">Reference proteome</keyword>
<dbReference type="Proteomes" id="UP000698800">
    <property type="component" value="Unassembled WGS sequence"/>
</dbReference>
<evidence type="ECO:0000313" key="2">
    <source>
        <dbReference type="EMBL" id="KAH0541820.1"/>
    </source>
</evidence>
<proteinExistence type="predicted"/>
<evidence type="ECO:0000256" key="1">
    <source>
        <dbReference type="SAM" id="MobiDB-lite"/>
    </source>
</evidence>
<dbReference type="InterPro" id="IPR036770">
    <property type="entry name" value="Ankyrin_rpt-contain_sf"/>
</dbReference>